<dbReference type="EMBL" id="JBHTCF010000001">
    <property type="protein sequence ID" value="MFC7303215.1"/>
    <property type="molecule type" value="Genomic_DNA"/>
</dbReference>
<organism evidence="3 4">
    <name type="scientific">Streptomyces monticola</name>
    <dbReference type="NCBI Taxonomy" id="2666263"/>
    <lineage>
        <taxon>Bacteria</taxon>
        <taxon>Bacillati</taxon>
        <taxon>Actinomycetota</taxon>
        <taxon>Actinomycetes</taxon>
        <taxon>Kitasatosporales</taxon>
        <taxon>Streptomycetaceae</taxon>
        <taxon>Streptomyces</taxon>
    </lineage>
</organism>
<feature type="compositionally biased region" description="Basic and acidic residues" evidence="1">
    <location>
        <begin position="83"/>
        <end position="93"/>
    </location>
</feature>
<gene>
    <name evidence="3" type="ORF">ACFQVC_03160</name>
</gene>
<feature type="transmembrane region" description="Helical" evidence="2">
    <location>
        <begin position="37"/>
        <end position="55"/>
    </location>
</feature>
<keyword evidence="2" id="KW-1133">Transmembrane helix</keyword>
<evidence type="ECO:0000313" key="4">
    <source>
        <dbReference type="Proteomes" id="UP001596523"/>
    </source>
</evidence>
<sequence length="394" mass="41862">MTHSTPDNQSSSQTEPDQESTSALEPTAQRRLRRKPVIAVAVLALAAAGFGSWALTAGPLSTESYCWGAWEEGSGSPILGDAALKDDGSRKATETSPSADSPHGECTLTVKSASSQGSQKISYEDRVTVRYGTAPRDTADRRAWMGEFLYAGGERLPDGLPGLVDTDRGLLVLPKECDQDGQPTVVTLRAHGTSSSAGDSVANPTSLGVERDVANLLLHAANQGMEKAGCAPDQKLRLTEAFPATEANSPKARSEERSPAPSGVCDIPGLRSGDNWIQTGRDERLEICSVTTEVPQQEPEFAGQFLAVTEPRIVDLFNSMAGNRTPGSGWKGKGVIEDSYAVVKAQCNGAATVFFQQLSEDMQKVSKPGPKQVFANRVNAATERAQCDRITPAN</sequence>
<feature type="compositionally biased region" description="Polar residues" evidence="1">
    <location>
        <begin position="1"/>
        <end position="24"/>
    </location>
</feature>
<protein>
    <recommendedName>
        <fullName evidence="5">DUF3558 domain-containing protein</fullName>
    </recommendedName>
</protein>
<feature type="region of interest" description="Disordered" evidence="1">
    <location>
        <begin position="78"/>
        <end position="105"/>
    </location>
</feature>
<dbReference type="RefSeq" id="WP_381826131.1">
    <property type="nucleotide sequence ID" value="NZ_JBHTCF010000001.1"/>
</dbReference>
<evidence type="ECO:0000313" key="3">
    <source>
        <dbReference type="EMBL" id="MFC7303215.1"/>
    </source>
</evidence>
<feature type="region of interest" description="Disordered" evidence="1">
    <location>
        <begin position="1"/>
        <end position="29"/>
    </location>
</feature>
<name>A0ABW2JCW1_9ACTN</name>
<feature type="region of interest" description="Disordered" evidence="1">
    <location>
        <begin position="242"/>
        <end position="273"/>
    </location>
</feature>
<keyword evidence="4" id="KW-1185">Reference proteome</keyword>
<evidence type="ECO:0000256" key="2">
    <source>
        <dbReference type="SAM" id="Phobius"/>
    </source>
</evidence>
<keyword evidence="2" id="KW-0472">Membrane</keyword>
<reference evidence="4" key="1">
    <citation type="journal article" date="2019" name="Int. J. Syst. Evol. Microbiol.">
        <title>The Global Catalogue of Microorganisms (GCM) 10K type strain sequencing project: providing services to taxonomists for standard genome sequencing and annotation.</title>
        <authorList>
            <consortium name="The Broad Institute Genomics Platform"/>
            <consortium name="The Broad Institute Genome Sequencing Center for Infectious Disease"/>
            <person name="Wu L."/>
            <person name="Ma J."/>
        </authorList>
    </citation>
    <scope>NUCLEOTIDE SEQUENCE [LARGE SCALE GENOMIC DNA]</scope>
    <source>
        <strain evidence="4">SYNS20</strain>
    </source>
</reference>
<evidence type="ECO:0008006" key="5">
    <source>
        <dbReference type="Google" id="ProtNLM"/>
    </source>
</evidence>
<accession>A0ABW2JCW1</accession>
<proteinExistence type="predicted"/>
<keyword evidence="2" id="KW-0812">Transmembrane</keyword>
<comment type="caution">
    <text evidence="3">The sequence shown here is derived from an EMBL/GenBank/DDBJ whole genome shotgun (WGS) entry which is preliminary data.</text>
</comment>
<dbReference type="Proteomes" id="UP001596523">
    <property type="component" value="Unassembled WGS sequence"/>
</dbReference>
<evidence type="ECO:0000256" key="1">
    <source>
        <dbReference type="SAM" id="MobiDB-lite"/>
    </source>
</evidence>